<name>A0AAN7B1S5_9PEZI</name>
<gene>
    <name evidence="3" type="ORF">QBC37DRAFT_433990</name>
</gene>
<organism evidence="3 4">
    <name type="scientific">Rhypophila decipiens</name>
    <dbReference type="NCBI Taxonomy" id="261697"/>
    <lineage>
        <taxon>Eukaryota</taxon>
        <taxon>Fungi</taxon>
        <taxon>Dikarya</taxon>
        <taxon>Ascomycota</taxon>
        <taxon>Pezizomycotina</taxon>
        <taxon>Sordariomycetes</taxon>
        <taxon>Sordariomycetidae</taxon>
        <taxon>Sordariales</taxon>
        <taxon>Naviculisporaceae</taxon>
        <taxon>Rhypophila</taxon>
    </lineage>
</organism>
<comment type="caution">
    <text evidence="3">The sequence shown here is derived from an EMBL/GenBank/DDBJ whole genome shotgun (WGS) entry which is preliminary data.</text>
</comment>
<reference evidence="3" key="1">
    <citation type="journal article" date="2023" name="Mol. Phylogenet. Evol.">
        <title>Genome-scale phylogeny and comparative genomics of the fungal order Sordariales.</title>
        <authorList>
            <person name="Hensen N."/>
            <person name="Bonometti L."/>
            <person name="Westerberg I."/>
            <person name="Brannstrom I.O."/>
            <person name="Guillou S."/>
            <person name="Cros-Aarteil S."/>
            <person name="Calhoun S."/>
            <person name="Haridas S."/>
            <person name="Kuo A."/>
            <person name="Mondo S."/>
            <person name="Pangilinan J."/>
            <person name="Riley R."/>
            <person name="LaButti K."/>
            <person name="Andreopoulos B."/>
            <person name="Lipzen A."/>
            <person name="Chen C."/>
            <person name="Yan M."/>
            <person name="Daum C."/>
            <person name="Ng V."/>
            <person name="Clum A."/>
            <person name="Steindorff A."/>
            <person name="Ohm R.A."/>
            <person name="Martin F."/>
            <person name="Silar P."/>
            <person name="Natvig D.O."/>
            <person name="Lalanne C."/>
            <person name="Gautier V."/>
            <person name="Ament-Velasquez S.L."/>
            <person name="Kruys A."/>
            <person name="Hutchinson M.I."/>
            <person name="Powell A.J."/>
            <person name="Barry K."/>
            <person name="Miller A.N."/>
            <person name="Grigoriev I.V."/>
            <person name="Debuchy R."/>
            <person name="Gladieux P."/>
            <person name="Hiltunen Thoren M."/>
            <person name="Johannesson H."/>
        </authorList>
    </citation>
    <scope>NUCLEOTIDE SEQUENCE</scope>
    <source>
        <strain evidence="3">PSN293</strain>
    </source>
</reference>
<feature type="transmembrane region" description="Helical" evidence="2">
    <location>
        <begin position="159"/>
        <end position="180"/>
    </location>
</feature>
<feature type="transmembrane region" description="Helical" evidence="2">
    <location>
        <begin position="123"/>
        <end position="144"/>
    </location>
</feature>
<protein>
    <submittedName>
        <fullName evidence="3">Uncharacterized protein</fullName>
    </submittedName>
</protein>
<keyword evidence="2" id="KW-0812">Transmembrane</keyword>
<dbReference type="Proteomes" id="UP001301769">
    <property type="component" value="Unassembled WGS sequence"/>
</dbReference>
<feature type="compositionally biased region" description="Polar residues" evidence="1">
    <location>
        <begin position="274"/>
        <end position="284"/>
    </location>
</feature>
<feature type="transmembrane region" description="Helical" evidence="2">
    <location>
        <begin position="20"/>
        <end position="38"/>
    </location>
</feature>
<sequence length="340" mass="37906">MCSICALSYLPIHRSSSLDMYALLTYFLITLIFLWVGSSNGRPYEVLGAIASRCIDRRSGSSSHPVEDIIQLLPLLTNDTSGTRFTLSDNLLDPFLLVIGGTTLPFVFVFLLYVIFYITIITCYIIGVMLGLFYVLVTVAFRLFLELLSPLLHVSPRRLGALSIVFSFGAAATVLVWLLLADLLRMRAQMQALAGDEYEDNDWGFGQITAVMTWVPVVQETLFSILRTVRYSRSVAEGRSHDTDRVASVGLLARMDNMEVNDQQTMELEDLTPRVSSGETSDFDSYSKPLLPLSSSGSQTPTRLRTTSSRTPSLQPRLQGSTLWSRTTWPRNESGTYLPV</sequence>
<keyword evidence="4" id="KW-1185">Reference proteome</keyword>
<feature type="compositionally biased region" description="Polar residues" evidence="1">
    <location>
        <begin position="318"/>
        <end position="340"/>
    </location>
</feature>
<evidence type="ECO:0000313" key="4">
    <source>
        <dbReference type="Proteomes" id="UP001301769"/>
    </source>
</evidence>
<proteinExistence type="predicted"/>
<dbReference type="AlphaFoldDB" id="A0AAN7B1S5"/>
<feature type="compositionally biased region" description="Low complexity" evidence="1">
    <location>
        <begin position="286"/>
        <end position="317"/>
    </location>
</feature>
<keyword evidence="2" id="KW-1133">Transmembrane helix</keyword>
<feature type="transmembrane region" description="Helical" evidence="2">
    <location>
        <begin position="95"/>
        <end position="116"/>
    </location>
</feature>
<evidence type="ECO:0000313" key="3">
    <source>
        <dbReference type="EMBL" id="KAK4207099.1"/>
    </source>
</evidence>
<keyword evidence="2" id="KW-0472">Membrane</keyword>
<dbReference type="EMBL" id="MU858320">
    <property type="protein sequence ID" value="KAK4207099.1"/>
    <property type="molecule type" value="Genomic_DNA"/>
</dbReference>
<accession>A0AAN7B1S5</accession>
<evidence type="ECO:0000256" key="1">
    <source>
        <dbReference type="SAM" id="MobiDB-lite"/>
    </source>
</evidence>
<evidence type="ECO:0000256" key="2">
    <source>
        <dbReference type="SAM" id="Phobius"/>
    </source>
</evidence>
<feature type="region of interest" description="Disordered" evidence="1">
    <location>
        <begin position="271"/>
        <end position="340"/>
    </location>
</feature>
<reference evidence="3" key="2">
    <citation type="submission" date="2023-05" db="EMBL/GenBank/DDBJ databases">
        <authorList>
            <consortium name="Lawrence Berkeley National Laboratory"/>
            <person name="Steindorff A."/>
            <person name="Hensen N."/>
            <person name="Bonometti L."/>
            <person name="Westerberg I."/>
            <person name="Brannstrom I.O."/>
            <person name="Guillou S."/>
            <person name="Cros-Aarteil S."/>
            <person name="Calhoun S."/>
            <person name="Haridas S."/>
            <person name="Kuo A."/>
            <person name="Mondo S."/>
            <person name="Pangilinan J."/>
            <person name="Riley R."/>
            <person name="Labutti K."/>
            <person name="Andreopoulos B."/>
            <person name="Lipzen A."/>
            <person name="Chen C."/>
            <person name="Yanf M."/>
            <person name="Daum C."/>
            <person name="Ng V."/>
            <person name="Clum A."/>
            <person name="Ohm R."/>
            <person name="Martin F."/>
            <person name="Silar P."/>
            <person name="Natvig D."/>
            <person name="Lalanne C."/>
            <person name="Gautier V."/>
            <person name="Ament-Velasquez S.L."/>
            <person name="Kruys A."/>
            <person name="Hutchinson M.I."/>
            <person name="Powell A.J."/>
            <person name="Barry K."/>
            <person name="Miller A.N."/>
            <person name="Grigoriev I.V."/>
            <person name="Debuchy R."/>
            <person name="Gladieux P."/>
            <person name="Thoren M.H."/>
            <person name="Johannesson H."/>
        </authorList>
    </citation>
    <scope>NUCLEOTIDE SEQUENCE</scope>
    <source>
        <strain evidence="3">PSN293</strain>
    </source>
</reference>